<accession>A0AAE0UG83</accession>
<feature type="compositionally biased region" description="Low complexity" evidence="1">
    <location>
        <begin position="464"/>
        <end position="473"/>
    </location>
</feature>
<proteinExistence type="predicted"/>
<reference evidence="3" key="2">
    <citation type="submission" date="2023-07" db="EMBL/GenBank/DDBJ databases">
        <authorList>
            <consortium name="Lawrence Berkeley National Laboratory"/>
            <person name="Haridas S."/>
            <person name="Hensen N."/>
            <person name="Bonometti L."/>
            <person name="Westerberg I."/>
            <person name="Brannstrom I.O."/>
            <person name="Guillou S."/>
            <person name="Cros-Aarteil S."/>
            <person name="Calhoun S."/>
            <person name="Kuo A."/>
            <person name="Mondo S."/>
            <person name="Pangilinan J."/>
            <person name="Riley R."/>
            <person name="LaButti K."/>
            <person name="Andreopoulos B."/>
            <person name="Lipzen A."/>
            <person name="Chen C."/>
            <person name="Yanf M."/>
            <person name="Daum C."/>
            <person name="Ng V."/>
            <person name="Clum A."/>
            <person name="Steindorff A."/>
            <person name="Ohm R."/>
            <person name="Martin F."/>
            <person name="Silar P."/>
            <person name="Natvig D."/>
            <person name="Lalanne C."/>
            <person name="Gautier V."/>
            <person name="Ament-velasquez S.L."/>
            <person name="Kruys A."/>
            <person name="Hutchinson M.I."/>
            <person name="Powell A.J."/>
            <person name="Barry K."/>
            <person name="Miller A.N."/>
            <person name="Grigoriev I.V."/>
            <person name="Debuchy R."/>
            <person name="Gladieux P."/>
            <person name="Thoren M.H."/>
            <person name="Johannesson H."/>
        </authorList>
    </citation>
    <scope>NUCLEOTIDE SEQUENCE</scope>
    <source>
        <strain evidence="3">FGSC 1904</strain>
    </source>
</reference>
<evidence type="ECO:0000313" key="4">
    <source>
        <dbReference type="Proteomes" id="UP001281003"/>
    </source>
</evidence>
<reference evidence="3" key="1">
    <citation type="journal article" date="2023" name="Mol. Phylogenet. Evol.">
        <title>Genome-scale phylogeny and comparative genomics of the fungal order Sordariales.</title>
        <authorList>
            <person name="Hensen N."/>
            <person name="Bonometti L."/>
            <person name="Westerberg I."/>
            <person name="Brannstrom I.O."/>
            <person name="Guillou S."/>
            <person name="Cros-Aarteil S."/>
            <person name="Calhoun S."/>
            <person name="Haridas S."/>
            <person name="Kuo A."/>
            <person name="Mondo S."/>
            <person name="Pangilinan J."/>
            <person name="Riley R."/>
            <person name="LaButti K."/>
            <person name="Andreopoulos B."/>
            <person name="Lipzen A."/>
            <person name="Chen C."/>
            <person name="Yan M."/>
            <person name="Daum C."/>
            <person name="Ng V."/>
            <person name="Clum A."/>
            <person name="Steindorff A."/>
            <person name="Ohm R.A."/>
            <person name="Martin F."/>
            <person name="Silar P."/>
            <person name="Natvig D.O."/>
            <person name="Lalanne C."/>
            <person name="Gautier V."/>
            <person name="Ament-Velasquez S.L."/>
            <person name="Kruys A."/>
            <person name="Hutchinson M.I."/>
            <person name="Powell A.J."/>
            <person name="Barry K."/>
            <person name="Miller A.N."/>
            <person name="Grigoriev I.V."/>
            <person name="Debuchy R."/>
            <person name="Gladieux P."/>
            <person name="Hiltunen Thoren M."/>
            <person name="Johannesson H."/>
        </authorList>
    </citation>
    <scope>NUCLEOTIDE SEQUENCE</scope>
    <source>
        <strain evidence="3">FGSC 1904</strain>
    </source>
</reference>
<protein>
    <submittedName>
        <fullName evidence="3">Uncharacterized protein</fullName>
    </submittedName>
</protein>
<evidence type="ECO:0000256" key="1">
    <source>
        <dbReference type="SAM" id="MobiDB-lite"/>
    </source>
</evidence>
<sequence>MRLGPLTSQALGRSPYDEVVEGTGEPQPGAPEQLYDERGRPINPETRRINRDIIRSHNEVMLVIGVAEPDSGINEAQARYEAATKHQYYEDGIGRRLFLTGEVLATVGVWGVNGLRQRILLYKDYAHIPFSQLPPYARSQQSWGEYLLTGLPSYVLSDIFAGFDMPEYSWVKYVFAWINLHLEIFVFLQRMGIVNASRWVPTLGFFIPGCRDSPVMLPSLPSSFTPGSIVGWLGAVITGVAPFVGYWFFSKTYARLFWSLRRKIQRRLPKPINFSRRRTLKEVVPYLQPPSGTYQPPAPAPEEQQQQQQQRQETQPARTPTPTQQQQQQAPPANSIEGGWEMVHAPSDAIPTNDALPTGPPPDGTLRRQSTISVSGAAGLATSGNSSSSSSSHTQTQAQPSPVAPVVDELAPFLSDDDEETEHVNPTLITFDVDTPDSASGYSQPLPPGAAVWAAELRPNVPDNSSGSGNRNSQQTVSSLGPDAPLYRDNGLTRLPHVLAAGALGLCAARAMITPFESLALLGLARPYFTRQTGFEGAAMDAVFHGLGFMDAFSLGRMFNAVGLEIAHLWLQADLWAGMMCVADWFKMSDEEWCEREGVKRRRNDE</sequence>
<keyword evidence="4" id="KW-1185">Reference proteome</keyword>
<keyword evidence="2" id="KW-0472">Membrane</keyword>
<feature type="compositionally biased region" description="Low complexity" evidence="1">
    <location>
        <begin position="375"/>
        <end position="401"/>
    </location>
</feature>
<keyword evidence="2" id="KW-0812">Transmembrane</keyword>
<feature type="region of interest" description="Disordered" evidence="1">
    <location>
        <begin position="287"/>
        <end position="404"/>
    </location>
</feature>
<keyword evidence="2" id="KW-1133">Transmembrane helix</keyword>
<organism evidence="3 4">
    <name type="scientific">Sordaria brevicollis</name>
    <dbReference type="NCBI Taxonomy" id="83679"/>
    <lineage>
        <taxon>Eukaryota</taxon>
        <taxon>Fungi</taxon>
        <taxon>Dikarya</taxon>
        <taxon>Ascomycota</taxon>
        <taxon>Pezizomycotina</taxon>
        <taxon>Sordariomycetes</taxon>
        <taxon>Sordariomycetidae</taxon>
        <taxon>Sordariales</taxon>
        <taxon>Sordariaceae</taxon>
        <taxon>Sordaria</taxon>
    </lineage>
</organism>
<feature type="region of interest" description="Disordered" evidence="1">
    <location>
        <begin position="1"/>
        <end position="43"/>
    </location>
</feature>
<comment type="caution">
    <text evidence="3">The sequence shown here is derived from an EMBL/GenBank/DDBJ whole genome shotgun (WGS) entry which is preliminary data.</text>
</comment>
<dbReference type="Proteomes" id="UP001281003">
    <property type="component" value="Unassembled WGS sequence"/>
</dbReference>
<name>A0AAE0UG83_SORBR</name>
<gene>
    <name evidence="3" type="ORF">B0T20DRAFT_10339</name>
</gene>
<dbReference type="AlphaFoldDB" id="A0AAE0UG83"/>
<feature type="transmembrane region" description="Helical" evidence="2">
    <location>
        <begin position="229"/>
        <end position="249"/>
    </location>
</feature>
<dbReference type="EMBL" id="JAUTDP010000001">
    <property type="protein sequence ID" value="KAK3402893.1"/>
    <property type="molecule type" value="Genomic_DNA"/>
</dbReference>
<evidence type="ECO:0000313" key="3">
    <source>
        <dbReference type="EMBL" id="KAK3402893.1"/>
    </source>
</evidence>
<feature type="compositionally biased region" description="Polar residues" evidence="1">
    <location>
        <begin position="1"/>
        <end position="11"/>
    </location>
</feature>
<feature type="region of interest" description="Disordered" evidence="1">
    <location>
        <begin position="459"/>
        <end position="483"/>
    </location>
</feature>
<feature type="compositionally biased region" description="Low complexity" evidence="1">
    <location>
        <begin position="301"/>
        <end position="333"/>
    </location>
</feature>
<evidence type="ECO:0000256" key="2">
    <source>
        <dbReference type="SAM" id="Phobius"/>
    </source>
</evidence>